<keyword evidence="1" id="KW-0106">Calcium</keyword>
<dbReference type="PROSITE" id="PS00018">
    <property type="entry name" value="EF_HAND_1"/>
    <property type="match status" value="1"/>
</dbReference>
<reference evidence="4 5" key="1">
    <citation type="journal article" date="2024" name="Nat. Commun.">
        <title>Phylogenomics reveals the evolutionary origins of lichenization in chlorophyte algae.</title>
        <authorList>
            <person name="Puginier C."/>
            <person name="Libourel C."/>
            <person name="Otte J."/>
            <person name="Skaloud P."/>
            <person name="Haon M."/>
            <person name="Grisel S."/>
            <person name="Petersen M."/>
            <person name="Berrin J.G."/>
            <person name="Delaux P.M."/>
            <person name="Dal Grande F."/>
            <person name="Keller J."/>
        </authorList>
    </citation>
    <scope>NUCLEOTIDE SEQUENCE [LARGE SCALE GENOMIC DNA]</scope>
    <source>
        <strain evidence="4 5">SAG 2043</strain>
    </source>
</reference>
<evidence type="ECO:0000259" key="3">
    <source>
        <dbReference type="PROSITE" id="PS50222"/>
    </source>
</evidence>
<feature type="domain" description="EF-hand" evidence="3">
    <location>
        <begin position="142"/>
        <end position="174"/>
    </location>
</feature>
<dbReference type="PROSITE" id="PS50222">
    <property type="entry name" value="EF_HAND_2"/>
    <property type="match status" value="1"/>
</dbReference>
<gene>
    <name evidence="4" type="ORF">WJX72_000570</name>
</gene>
<evidence type="ECO:0000256" key="2">
    <source>
        <dbReference type="SAM" id="MobiDB-lite"/>
    </source>
</evidence>
<proteinExistence type="predicted"/>
<dbReference type="CDD" id="cd00051">
    <property type="entry name" value="EFh"/>
    <property type="match status" value="1"/>
</dbReference>
<feature type="region of interest" description="Disordered" evidence="2">
    <location>
        <begin position="35"/>
        <end position="71"/>
    </location>
</feature>
<dbReference type="AlphaFoldDB" id="A0AAW1PDQ3"/>
<dbReference type="InterPro" id="IPR002048">
    <property type="entry name" value="EF_hand_dom"/>
</dbReference>
<sequence>MSSLIRTLFGLRKDQPHMHDSASFNDLSLGCGDDAEKDLAPMAPEHGKENWVPASGEQQQQLQPKPERKGVQTDVWRSVFNPGSNANIGKVGADYYDRVDDSKRQPTTWEYIIRAERKKAFDSLDKSADGFIDADDLVAVLGHSHDAERLIKEADKNGDGKIDYKEFCELLKNN</sequence>
<name>A0AAW1PDQ3_9CHLO</name>
<dbReference type="InterPro" id="IPR011992">
    <property type="entry name" value="EF-hand-dom_pair"/>
</dbReference>
<dbReference type="SMART" id="SM00054">
    <property type="entry name" value="EFh"/>
    <property type="match status" value="2"/>
</dbReference>
<dbReference type="EMBL" id="JALJOR010000013">
    <property type="protein sequence ID" value="KAK9806722.1"/>
    <property type="molecule type" value="Genomic_DNA"/>
</dbReference>
<organism evidence="4 5">
    <name type="scientific">[Myrmecia] bisecta</name>
    <dbReference type="NCBI Taxonomy" id="41462"/>
    <lineage>
        <taxon>Eukaryota</taxon>
        <taxon>Viridiplantae</taxon>
        <taxon>Chlorophyta</taxon>
        <taxon>core chlorophytes</taxon>
        <taxon>Trebouxiophyceae</taxon>
        <taxon>Trebouxiales</taxon>
        <taxon>Trebouxiaceae</taxon>
        <taxon>Myrmecia</taxon>
    </lineage>
</organism>
<dbReference type="SUPFAM" id="SSF47473">
    <property type="entry name" value="EF-hand"/>
    <property type="match status" value="1"/>
</dbReference>
<evidence type="ECO:0000313" key="4">
    <source>
        <dbReference type="EMBL" id="KAK9806722.1"/>
    </source>
</evidence>
<evidence type="ECO:0000256" key="1">
    <source>
        <dbReference type="ARBA" id="ARBA00022837"/>
    </source>
</evidence>
<evidence type="ECO:0000313" key="5">
    <source>
        <dbReference type="Proteomes" id="UP001489004"/>
    </source>
</evidence>
<dbReference type="InterPro" id="IPR018247">
    <property type="entry name" value="EF_Hand_1_Ca_BS"/>
</dbReference>
<dbReference type="GO" id="GO:0005509">
    <property type="term" value="F:calcium ion binding"/>
    <property type="evidence" value="ECO:0007669"/>
    <property type="project" value="InterPro"/>
</dbReference>
<protein>
    <recommendedName>
        <fullName evidence="3">EF-hand domain-containing protein</fullName>
    </recommendedName>
</protein>
<keyword evidence="5" id="KW-1185">Reference proteome</keyword>
<comment type="caution">
    <text evidence="4">The sequence shown here is derived from an EMBL/GenBank/DDBJ whole genome shotgun (WGS) entry which is preliminary data.</text>
</comment>
<dbReference type="Gene3D" id="1.10.238.10">
    <property type="entry name" value="EF-hand"/>
    <property type="match status" value="1"/>
</dbReference>
<dbReference type="Proteomes" id="UP001489004">
    <property type="component" value="Unassembled WGS sequence"/>
</dbReference>
<accession>A0AAW1PDQ3</accession>
<dbReference type="Pfam" id="PF13499">
    <property type="entry name" value="EF-hand_7"/>
    <property type="match status" value="1"/>
</dbReference>